<dbReference type="EMBL" id="UINC01001123">
    <property type="protein sequence ID" value="SUZ71477.1"/>
    <property type="molecule type" value="Genomic_DNA"/>
</dbReference>
<name>A0A381PZR6_9ZZZZ</name>
<dbReference type="InterPro" id="IPR027056">
    <property type="entry name" value="Gluconate_2DH_su3"/>
</dbReference>
<proteinExistence type="predicted"/>
<reference evidence="1" key="1">
    <citation type="submission" date="2018-05" db="EMBL/GenBank/DDBJ databases">
        <authorList>
            <person name="Lanie J.A."/>
            <person name="Ng W.-L."/>
            <person name="Kazmierczak K.M."/>
            <person name="Andrzejewski T.M."/>
            <person name="Davidsen T.M."/>
            <person name="Wayne K.J."/>
            <person name="Tettelin H."/>
            <person name="Glass J.I."/>
            <person name="Rusch D."/>
            <person name="Podicherti R."/>
            <person name="Tsui H.-C.T."/>
            <person name="Winkler M.E."/>
        </authorList>
    </citation>
    <scope>NUCLEOTIDE SEQUENCE</scope>
</reference>
<evidence type="ECO:0000313" key="1">
    <source>
        <dbReference type="EMBL" id="SUZ71477.1"/>
    </source>
</evidence>
<dbReference type="AlphaFoldDB" id="A0A381PZR6"/>
<accession>A0A381PZR6</accession>
<evidence type="ECO:0008006" key="2">
    <source>
        <dbReference type="Google" id="ProtNLM"/>
    </source>
</evidence>
<sequence length="223" mass="25018">MTKILRREALQRLAAVPIAASVAWTPEEVQTARLRTDRLGQSSDQSSSSYAPIFFTNQEYATVALLAEMILPSDEKSGGAADARVPEFIDFMMVDQPARQEFMRQGLALINQECRARFDAVFVDCDESNRATLLDAIAWPNRVPSDYGSRARPRSVAPTQNLQTVDRDKGVEFFSMFRDLTATGFWTSKIGIEDLQYLGNQYVVDWEGCPSEALEKLGVRYSD</sequence>
<organism evidence="1">
    <name type="scientific">marine metagenome</name>
    <dbReference type="NCBI Taxonomy" id="408172"/>
    <lineage>
        <taxon>unclassified sequences</taxon>
        <taxon>metagenomes</taxon>
        <taxon>ecological metagenomes</taxon>
    </lineage>
</organism>
<dbReference type="Pfam" id="PF13618">
    <property type="entry name" value="Gluconate_2-dh3"/>
    <property type="match status" value="1"/>
</dbReference>
<protein>
    <recommendedName>
        <fullName evidence="2">Gluconate 2-dehydrogenase subunit 3 family protein</fullName>
    </recommendedName>
</protein>
<gene>
    <name evidence="1" type="ORF">METZ01_LOCUS24331</name>
</gene>